<dbReference type="Gene3D" id="3.30.70.2350">
    <property type="match status" value="1"/>
</dbReference>
<comment type="subcellular location">
    <subcellularLocation>
        <location evidence="1">Membrane</location>
        <topology evidence="1">Multi-pass membrane protein</topology>
    </subcellularLocation>
</comment>
<evidence type="ECO:0000256" key="7">
    <source>
        <dbReference type="SAM" id="Phobius"/>
    </source>
</evidence>
<dbReference type="OrthoDB" id="9778341at2"/>
<evidence type="ECO:0000259" key="9">
    <source>
        <dbReference type="Pfam" id="PF12122"/>
    </source>
</evidence>
<feature type="transmembrane region" description="Helical" evidence="7">
    <location>
        <begin position="256"/>
        <end position="274"/>
    </location>
</feature>
<keyword evidence="6 7" id="KW-0472">Membrane</keyword>
<feature type="transmembrane region" description="Helical" evidence="7">
    <location>
        <begin position="141"/>
        <end position="164"/>
    </location>
</feature>
<evidence type="ECO:0000313" key="10">
    <source>
        <dbReference type="EMBL" id="RUO63004.1"/>
    </source>
</evidence>
<feature type="domain" description="Peptidase S54 GlpG peptidase N-terminal" evidence="9">
    <location>
        <begin position="1"/>
        <end position="61"/>
    </location>
</feature>
<evidence type="ECO:0000256" key="6">
    <source>
        <dbReference type="ARBA" id="ARBA00023136"/>
    </source>
</evidence>
<keyword evidence="5 7" id="KW-1133">Transmembrane helix</keyword>
<dbReference type="GO" id="GO:0004252">
    <property type="term" value="F:serine-type endopeptidase activity"/>
    <property type="evidence" value="ECO:0007669"/>
    <property type="project" value="InterPro"/>
</dbReference>
<gene>
    <name evidence="10" type="ORF">CWI71_01900</name>
</gene>
<evidence type="ECO:0000256" key="1">
    <source>
        <dbReference type="ARBA" id="ARBA00004141"/>
    </source>
</evidence>
<dbReference type="EMBL" id="PIPY01000002">
    <property type="protein sequence ID" value="RUO63004.1"/>
    <property type="molecule type" value="Genomic_DNA"/>
</dbReference>
<proteinExistence type="predicted"/>
<keyword evidence="2" id="KW-1003">Cell membrane</keyword>
<dbReference type="InterPro" id="IPR035952">
    <property type="entry name" value="Rhomboid-like_sf"/>
</dbReference>
<dbReference type="SUPFAM" id="SSF144091">
    <property type="entry name" value="Rhomboid-like"/>
    <property type="match status" value="1"/>
</dbReference>
<keyword evidence="4 7" id="KW-0812">Transmembrane</keyword>
<keyword evidence="11" id="KW-1185">Reference proteome</keyword>
<comment type="caution">
    <text evidence="10">The sequence shown here is derived from an EMBL/GenBank/DDBJ whole genome shotgun (WGS) entry which is preliminary data.</text>
</comment>
<evidence type="ECO:0000256" key="3">
    <source>
        <dbReference type="ARBA" id="ARBA00022519"/>
    </source>
</evidence>
<feature type="transmembrane region" description="Helical" evidence="7">
    <location>
        <begin position="176"/>
        <end position="194"/>
    </location>
</feature>
<dbReference type="InterPro" id="IPR022764">
    <property type="entry name" value="Peptidase_S54_rhomboid_dom"/>
</dbReference>
<feature type="transmembrane region" description="Helical" evidence="7">
    <location>
        <begin position="226"/>
        <end position="244"/>
    </location>
</feature>
<name>A0A432YPW2_9GAMM</name>
<organism evidence="10 11">
    <name type="scientific">Pseudidiomarina insulisalsae</name>
    <dbReference type="NCBI Taxonomy" id="575789"/>
    <lineage>
        <taxon>Bacteria</taxon>
        <taxon>Pseudomonadati</taxon>
        <taxon>Pseudomonadota</taxon>
        <taxon>Gammaproteobacteria</taxon>
        <taxon>Alteromonadales</taxon>
        <taxon>Idiomarinaceae</taxon>
        <taxon>Pseudidiomarina</taxon>
    </lineage>
</organism>
<dbReference type="AlphaFoldDB" id="A0A432YPW2"/>
<dbReference type="PANTHER" id="PTHR43066:SF26">
    <property type="entry name" value="RHOMBOID PROTEASE GLPG"/>
    <property type="match status" value="1"/>
</dbReference>
<keyword evidence="10" id="KW-0378">Hydrolase</keyword>
<evidence type="ECO:0000313" key="11">
    <source>
        <dbReference type="Proteomes" id="UP000288259"/>
    </source>
</evidence>
<accession>A0A432YPW2</accession>
<protein>
    <submittedName>
        <fullName evidence="10">Rhomboid family intramembrane serine protease</fullName>
    </submittedName>
</protein>
<keyword evidence="3" id="KW-0997">Cell inner membrane</keyword>
<dbReference type="InterPro" id="IPR022732">
    <property type="entry name" value="Peptidase_S54_GlpG_N"/>
</dbReference>
<evidence type="ECO:0000256" key="4">
    <source>
        <dbReference type="ARBA" id="ARBA00022692"/>
    </source>
</evidence>
<dbReference type="Gene3D" id="1.20.1540.10">
    <property type="entry name" value="Rhomboid-like"/>
    <property type="match status" value="1"/>
</dbReference>
<feature type="transmembrane region" description="Helical" evidence="7">
    <location>
        <begin position="96"/>
        <end position="121"/>
    </location>
</feature>
<dbReference type="Pfam" id="PF01694">
    <property type="entry name" value="Rhomboid"/>
    <property type="match status" value="1"/>
</dbReference>
<dbReference type="GO" id="GO:0006508">
    <property type="term" value="P:proteolysis"/>
    <property type="evidence" value="ECO:0007669"/>
    <property type="project" value="UniProtKB-KW"/>
</dbReference>
<evidence type="ECO:0000256" key="2">
    <source>
        <dbReference type="ARBA" id="ARBA00022475"/>
    </source>
</evidence>
<dbReference type="InterPro" id="IPR038236">
    <property type="entry name" value="GlpG_N_sf"/>
</dbReference>
<dbReference type="RefSeq" id="WP_126753571.1">
    <property type="nucleotide sequence ID" value="NZ_PIPY01000002.1"/>
</dbReference>
<dbReference type="Pfam" id="PF12122">
    <property type="entry name" value="Rhomboid_N"/>
    <property type="match status" value="1"/>
</dbReference>
<dbReference type="PANTHER" id="PTHR43066">
    <property type="entry name" value="RHOMBOID-RELATED PROTEIN"/>
    <property type="match status" value="1"/>
</dbReference>
<evidence type="ECO:0000259" key="8">
    <source>
        <dbReference type="Pfam" id="PF01694"/>
    </source>
</evidence>
<dbReference type="GO" id="GO:0016020">
    <property type="term" value="C:membrane"/>
    <property type="evidence" value="ECO:0007669"/>
    <property type="project" value="UniProtKB-SubCell"/>
</dbReference>
<feature type="transmembrane region" description="Helical" evidence="7">
    <location>
        <begin position="200"/>
        <end position="219"/>
    </location>
</feature>
<dbReference type="Proteomes" id="UP000288259">
    <property type="component" value="Unassembled WGS sequence"/>
</dbReference>
<reference evidence="11" key="1">
    <citation type="journal article" date="2018" name="Front. Microbiol.">
        <title>Genome-Based Analysis Reveals the Taxonomy and Diversity of the Family Idiomarinaceae.</title>
        <authorList>
            <person name="Liu Y."/>
            <person name="Lai Q."/>
            <person name="Shao Z."/>
        </authorList>
    </citation>
    <scope>NUCLEOTIDE SEQUENCE [LARGE SCALE GENOMIC DNA]</scope>
    <source>
        <strain evidence="11">CVS-6</strain>
    </source>
</reference>
<sequence length="283" mass="31600">MQKLLATRNEEMMKRLHHYLQQRGVPVTVTEHGNQLELWVTQSSYVALAKDLIAEFKADPDGVEAELQRQAAGTDPTTAPPPNASIGRQLLQQAGIVTIAFAALVSLVFLALNTQLAMGMFEALRISDTFTDLPWQQPWRLLTPVLLHFSLLHFFFNVFWWWYLGGRFERTYGSSYLLVALVVCGVFSNVMQFMVSGPYFGGLSGVVYGLFGIALVVAWQRPGHPLFLPMGLIAFMLVWLLLGYTDLLWVSVANTAHSAGLISGLFLGIALRIIEHYKKLNNA</sequence>
<keyword evidence="10" id="KW-0645">Protease</keyword>
<evidence type="ECO:0000256" key="5">
    <source>
        <dbReference type="ARBA" id="ARBA00022989"/>
    </source>
</evidence>
<feature type="domain" description="Peptidase S54 rhomboid" evidence="8">
    <location>
        <begin position="136"/>
        <end position="271"/>
    </location>
</feature>